<dbReference type="AlphaFoldDB" id="A0A9X1XQ99"/>
<evidence type="ECO:0008006" key="4">
    <source>
        <dbReference type="Google" id="ProtNLM"/>
    </source>
</evidence>
<evidence type="ECO:0000256" key="1">
    <source>
        <dbReference type="SAM" id="SignalP"/>
    </source>
</evidence>
<evidence type="ECO:0000313" key="2">
    <source>
        <dbReference type="EMBL" id="MCK8141347.1"/>
    </source>
</evidence>
<organism evidence="2 3">
    <name type="scientific">Flavobacterium pygoscelis</name>
    <dbReference type="NCBI Taxonomy" id="2893176"/>
    <lineage>
        <taxon>Bacteria</taxon>
        <taxon>Pseudomonadati</taxon>
        <taxon>Bacteroidota</taxon>
        <taxon>Flavobacteriia</taxon>
        <taxon>Flavobacteriales</taxon>
        <taxon>Flavobacteriaceae</taxon>
        <taxon>Flavobacterium</taxon>
    </lineage>
</organism>
<keyword evidence="3" id="KW-1185">Reference proteome</keyword>
<dbReference type="EMBL" id="JALNUB010000003">
    <property type="protein sequence ID" value="MCK8141347.1"/>
    <property type="molecule type" value="Genomic_DNA"/>
</dbReference>
<protein>
    <recommendedName>
        <fullName evidence="4">DUF4296 domain-containing protein</fullName>
    </recommendedName>
</protein>
<evidence type="ECO:0000313" key="3">
    <source>
        <dbReference type="Proteomes" id="UP001139260"/>
    </source>
</evidence>
<feature type="signal peptide" evidence="1">
    <location>
        <begin position="1"/>
        <end position="21"/>
    </location>
</feature>
<keyword evidence="1" id="KW-0732">Signal</keyword>
<proteinExistence type="predicted"/>
<feature type="chain" id="PRO_5040993248" description="DUF4296 domain-containing protein" evidence="1">
    <location>
        <begin position="22"/>
        <end position="113"/>
    </location>
</feature>
<gene>
    <name evidence="2" type="ORF">MW871_05520</name>
</gene>
<accession>A0A9X1XQ99</accession>
<dbReference type="RefSeq" id="WP_248427854.1">
    <property type="nucleotide sequence ID" value="NZ_JALNUB010000003.1"/>
</dbReference>
<sequence>MKTFKILLSLAIITLSFSSCKSDQQKKAEIVTNNYVRFVDSVTNIGRINAGENWNAIAKSYDKKSNELNIEIDKLEDVTIYDKKINPATAKYENFRNLAFEKKLEQKKDSPSK</sequence>
<dbReference type="Proteomes" id="UP001139260">
    <property type="component" value="Unassembled WGS sequence"/>
</dbReference>
<comment type="caution">
    <text evidence="2">The sequence shown here is derived from an EMBL/GenBank/DDBJ whole genome shotgun (WGS) entry which is preliminary data.</text>
</comment>
<reference evidence="2" key="1">
    <citation type="submission" date="2022-04" db="EMBL/GenBank/DDBJ databases">
        <title>Flavobacterium pygoscelis sp. nov. isolated from Chinstrap chick (Pygoscelis antarcticus).</title>
        <authorList>
            <person name="Irgang R."/>
            <person name="Poblete-Morales M."/>
            <person name="Avendano-Herrera R."/>
        </authorList>
    </citation>
    <scope>NUCLEOTIDE SEQUENCE</scope>
    <source>
        <strain evidence="2">I-SCBP12n</strain>
    </source>
</reference>
<dbReference type="PROSITE" id="PS51257">
    <property type="entry name" value="PROKAR_LIPOPROTEIN"/>
    <property type="match status" value="1"/>
</dbReference>
<name>A0A9X1XQ99_9FLAO</name>